<feature type="compositionally biased region" description="Basic and acidic residues" evidence="1">
    <location>
        <begin position="653"/>
        <end position="675"/>
    </location>
</feature>
<feature type="region of interest" description="Disordered" evidence="1">
    <location>
        <begin position="396"/>
        <end position="446"/>
    </location>
</feature>
<organism evidence="2 3">
    <name type="scientific">Sordaria macrospora</name>
    <dbReference type="NCBI Taxonomy" id="5147"/>
    <lineage>
        <taxon>Eukaryota</taxon>
        <taxon>Fungi</taxon>
        <taxon>Dikarya</taxon>
        <taxon>Ascomycota</taxon>
        <taxon>Pezizomycotina</taxon>
        <taxon>Sordariomycetes</taxon>
        <taxon>Sordariomycetidae</taxon>
        <taxon>Sordariales</taxon>
        <taxon>Sordariaceae</taxon>
        <taxon>Sordaria</taxon>
    </lineage>
</organism>
<feature type="region of interest" description="Disordered" evidence="1">
    <location>
        <begin position="153"/>
        <end position="208"/>
    </location>
</feature>
<comment type="caution">
    <text evidence="2">The sequence shown here is derived from an EMBL/GenBank/DDBJ whole genome shotgun (WGS) entry which is preliminary data.</text>
</comment>
<evidence type="ECO:0000313" key="3">
    <source>
        <dbReference type="Proteomes" id="UP000433876"/>
    </source>
</evidence>
<dbReference type="AlphaFoldDB" id="A0A8S8ZTN6"/>
<protein>
    <submittedName>
        <fullName evidence="2">Uncharacterized protein</fullName>
    </submittedName>
</protein>
<feature type="compositionally biased region" description="Basic and acidic residues" evidence="1">
    <location>
        <begin position="734"/>
        <end position="745"/>
    </location>
</feature>
<dbReference type="OMA" id="TIADFRI"/>
<evidence type="ECO:0000313" key="2">
    <source>
        <dbReference type="EMBL" id="KAA8631961.1"/>
    </source>
</evidence>
<dbReference type="VEuPathDB" id="FungiDB:SMAC_07957"/>
<dbReference type="Proteomes" id="UP000433876">
    <property type="component" value="Unassembled WGS sequence"/>
</dbReference>
<feature type="compositionally biased region" description="Polar residues" evidence="1">
    <location>
        <begin position="412"/>
        <end position="441"/>
    </location>
</feature>
<feature type="compositionally biased region" description="Basic residues" evidence="1">
    <location>
        <begin position="710"/>
        <end position="733"/>
    </location>
</feature>
<dbReference type="EMBL" id="NMPR01000065">
    <property type="protein sequence ID" value="KAA8631961.1"/>
    <property type="molecule type" value="Genomic_DNA"/>
</dbReference>
<feature type="region of interest" description="Disordered" evidence="1">
    <location>
        <begin position="648"/>
        <end position="745"/>
    </location>
</feature>
<sequence>MALSDHWMYSRLQIAQGARQSFYSKYLQSLHRSSKLDLTVDPHLCPLLLLHHPNANFLFSSNQPEHKGANLHDLRNGQFRAISYAGNGPPRIVVRSNKPPTPILPFLPPSSPASSVVRSSSVERGPTPAIYIKSEHPIVYEDGQQAELIVLDSEDDEHTSSTRDVGEVVEEEEKNSDEDMDDVFSDGAGADKESVTSVSDAEEEDVAVHTPDRNGLAFENLENGQFFNYAASPVWRHINRFTPSRIPVPEDTCLREFLTLPLARELPHCWHVLLAQPRFATEYFNLKMMTGVAMFLTGEEMDVAACTTFDKCLFQNPIQVARALSDFAAKGNAVHNIFAFPRCVVPSADFLERSATLKERLGGITCCNAYFHLGKVPEPKLIYVAGYPLPYPITPENPPRAAPAPARKDNGASPTSGQLQQSSPYNDLPQSSPLKSRSTSESLKRKIPPCAASDDYLHSYRLSADPVTPAKWESVNGVLRQRDSHLAPVFAYSPSYVSHHSSSDYSHKQANKRIKLLSSPSSDGSRRGTTIADFRIIHLHRLHKTSGTSNTDDDLKPKTAQSVSLPVSESHAFVCSVASGGPVRVFLDKCKGGGQERPFDIMDGGVWIVEKGWNCRMEVAVSAANDAATDVDMENRMQVTASVHVTGVLASETGKENKNKQERKQERKEKMEQKKQEKKMKKAIKEQQKQKKEQAKKIKEESKKENLARKQAKQAKQERRKQRVIKREKKHVKNEKNEKKEKRKD</sequence>
<feature type="compositionally biased region" description="Basic and acidic residues" evidence="1">
    <location>
        <begin position="683"/>
        <end position="708"/>
    </location>
</feature>
<proteinExistence type="predicted"/>
<reference evidence="2 3" key="1">
    <citation type="submission" date="2017-07" db="EMBL/GenBank/DDBJ databases">
        <title>Genome sequence of the Sordaria macrospora wild type strain R19027.</title>
        <authorList>
            <person name="Nowrousian M."/>
            <person name="Teichert I."/>
            <person name="Kueck U."/>
        </authorList>
    </citation>
    <scope>NUCLEOTIDE SEQUENCE [LARGE SCALE GENOMIC DNA]</scope>
    <source>
        <strain evidence="2 3">R19027</strain>
        <tissue evidence="2">Mycelium</tissue>
    </source>
</reference>
<accession>A0A8S8ZTN6</accession>
<evidence type="ECO:0000256" key="1">
    <source>
        <dbReference type="SAM" id="MobiDB-lite"/>
    </source>
</evidence>
<name>A0A8S8ZTN6_SORMA</name>
<gene>
    <name evidence="2" type="ORF">SMACR_07957</name>
</gene>
<feature type="compositionally biased region" description="Acidic residues" evidence="1">
    <location>
        <begin position="167"/>
        <end position="184"/>
    </location>
</feature>